<dbReference type="GeneID" id="5491444"/>
<keyword evidence="2" id="KW-1185">Reference proteome</keyword>
<dbReference type="EMBL" id="CH476624">
    <property type="protein sequence ID" value="EDO00967.1"/>
    <property type="molecule type" value="Genomic_DNA"/>
</dbReference>
<proteinExistence type="predicted"/>
<dbReference type="AlphaFoldDB" id="A7EDQ1"/>
<dbReference type="KEGG" id="ssl:SS1G_03441"/>
<name>A7EDQ1_SCLS1</name>
<protein>
    <recommendedName>
        <fullName evidence="3">HTH CENPB-type domain-containing protein</fullName>
    </recommendedName>
</protein>
<evidence type="ECO:0008006" key="3">
    <source>
        <dbReference type="Google" id="ProtNLM"/>
    </source>
</evidence>
<evidence type="ECO:0000313" key="1">
    <source>
        <dbReference type="EMBL" id="EDO00967.1"/>
    </source>
</evidence>
<evidence type="ECO:0000313" key="2">
    <source>
        <dbReference type="Proteomes" id="UP000001312"/>
    </source>
</evidence>
<accession>A7EDQ1</accession>
<organism evidence="1 2">
    <name type="scientific">Sclerotinia sclerotiorum (strain ATCC 18683 / 1980 / Ss-1)</name>
    <name type="common">White mold</name>
    <name type="synonym">Whetzelinia sclerotiorum</name>
    <dbReference type="NCBI Taxonomy" id="665079"/>
    <lineage>
        <taxon>Eukaryota</taxon>
        <taxon>Fungi</taxon>
        <taxon>Dikarya</taxon>
        <taxon>Ascomycota</taxon>
        <taxon>Pezizomycotina</taxon>
        <taxon>Leotiomycetes</taxon>
        <taxon>Helotiales</taxon>
        <taxon>Sclerotiniaceae</taxon>
        <taxon>Sclerotinia</taxon>
    </lineage>
</organism>
<dbReference type="InParanoid" id="A7EDQ1"/>
<dbReference type="Proteomes" id="UP000001312">
    <property type="component" value="Unassembled WGS sequence"/>
</dbReference>
<gene>
    <name evidence="1" type="ORF">SS1G_03441</name>
</gene>
<dbReference type="RefSeq" id="XP_001595352.1">
    <property type="nucleotide sequence ID" value="XM_001595302.1"/>
</dbReference>
<dbReference type="HOGENOM" id="CLU_2442196_0_0_1"/>
<reference evidence="2" key="1">
    <citation type="journal article" date="2011" name="PLoS Genet.">
        <title>Genomic analysis of the necrotrophic fungal pathogens Sclerotinia sclerotiorum and Botrytis cinerea.</title>
        <authorList>
            <person name="Amselem J."/>
            <person name="Cuomo C.A."/>
            <person name="van Kan J.A."/>
            <person name="Viaud M."/>
            <person name="Benito E.P."/>
            <person name="Couloux A."/>
            <person name="Coutinho P.M."/>
            <person name="de Vries R.P."/>
            <person name="Dyer P.S."/>
            <person name="Fillinger S."/>
            <person name="Fournier E."/>
            <person name="Gout L."/>
            <person name="Hahn M."/>
            <person name="Kohn L."/>
            <person name="Lapalu N."/>
            <person name="Plummer K.M."/>
            <person name="Pradier J.M."/>
            <person name="Quevillon E."/>
            <person name="Sharon A."/>
            <person name="Simon A."/>
            <person name="ten Have A."/>
            <person name="Tudzynski B."/>
            <person name="Tudzynski P."/>
            <person name="Wincker P."/>
            <person name="Andrew M."/>
            <person name="Anthouard V."/>
            <person name="Beever R.E."/>
            <person name="Beffa R."/>
            <person name="Benoit I."/>
            <person name="Bouzid O."/>
            <person name="Brault B."/>
            <person name="Chen Z."/>
            <person name="Choquer M."/>
            <person name="Collemare J."/>
            <person name="Cotton P."/>
            <person name="Danchin E.G."/>
            <person name="Da Silva C."/>
            <person name="Gautier A."/>
            <person name="Giraud C."/>
            <person name="Giraud T."/>
            <person name="Gonzalez C."/>
            <person name="Grossetete S."/>
            <person name="Guldener U."/>
            <person name="Henrissat B."/>
            <person name="Howlett B.J."/>
            <person name="Kodira C."/>
            <person name="Kretschmer M."/>
            <person name="Lappartient A."/>
            <person name="Leroch M."/>
            <person name="Levis C."/>
            <person name="Mauceli E."/>
            <person name="Neuveglise C."/>
            <person name="Oeser B."/>
            <person name="Pearson M."/>
            <person name="Poulain J."/>
            <person name="Poussereau N."/>
            <person name="Quesneville H."/>
            <person name="Rascle C."/>
            <person name="Schumacher J."/>
            <person name="Segurens B."/>
            <person name="Sexton A."/>
            <person name="Silva E."/>
            <person name="Sirven C."/>
            <person name="Soanes D.M."/>
            <person name="Talbot N.J."/>
            <person name="Templeton M."/>
            <person name="Yandava C."/>
            <person name="Yarden O."/>
            <person name="Zeng Q."/>
            <person name="Rollins J.A."/>
            <person name="Lebrun M.H."/>
            <person name="Dickman M."/>
        </authorList>
    </citation>
    <scope>NUCLEOTIDE SEQUENCE [LARGE SCALE GENOMIC DNA]</scope>
    <source>
        <strain evidence="2">ATCC 18683 / 1980 / Ss-1</strain>
    </source>
</reference>
<sequence>MDSTTPCIESRANSHNLTKLEEEVLIYIEDIANYILESWGAKKIGKLWAYRFVKRYSELKICFNCVYDFQRALYEDPKLIEEWFGLVSNI</sequence>